<evidence type="ECO:0000313" key="4">
    <source>
        <dbReference type="EMBL" id="AJE30406.1"/>
    </source>
</evidence>
<dbReference type="GO" id="GO:0046872">
    <property type="term" value="F:metal ion binding"/>
    <property type="evidence" value="ECO:0007669"/>
    <property type="project" value="UniProtKB-KW"/>
</dbReference>
<dbReference type="GO" id="GO:0039554">
    <property type="term" value="P:symbiont-mediated suppression of host cytoplasmic pattern recognition receptor signaling pathway via inhibition of MDA-5 activity"/>
    <property type="evidence" value="ECO:0007669"/>
    <property type="project" value="UniProtKB-KW"/>
</dbReference>
<evidence type="ECO:0000259" key="3">
    <source>
        <dbReference type="Pfam" id="PF13825"/>
    </source>
</evidence>
<feature type="region of interest" description="Disordered" evidence="2">
    <location>
        <begin position="21"/>
        <end position="77"/>
    </location>
</feature>
<dbReference type="EMBL" id="KM089831">
    <property type="protein sequence ID" value="AJE30406.1"/>
    <property type="molecule type" value="Viral_cRNA"/>
</dbReference>
<name>A0A0B5D7M9_9MONO</name>
<keyword evidence="1" id="KW-0691">RNA editing</keyword>
<feature type="compositionally biased region" description="Polar residues" evidence="2">
    <location>
        <begin position="44"/>
        <end position="65"/>
    </location>
</feature>
<evidence type="ECO:0000256" key="2">
    <source>
        <dbReference type="SAM" id="MobiDB-lite"/>
    </source>
</evidence>
<dbReference type="Pfam" id="PF13825">
    <property type="entry name" value="Paramyxo_P_V_N"/>
    <property type="match status" value="1"/>
</dbReference>
<reference evidence="4" key="1">
    <citation type="submission" date="2014-07" db="EMBL/GenBank/DDBJ databases">
        <title>Complete genome sequence of Peste-des-petits-ruminants virus strain CH/HNZK/2014.</title>
        <authorList>
            <person name="Zhao J."/>
            <person name="Gao D.S."/>
            <person name="Wang C.Q."/>
            <person name="Chen L."/>
            <person name="Yang X."/>
            <person name="Wang X.W."/>
            <person name="Li Y.T."/>
            <person name="Chang H.T."/>
            <person name="Liu H.Y."/>
            <person name="Yang P.P."/>
            <person name="Chen J."/>
        </authorList>
    </citation>
    <scope>NUCLEOTIDE SEQUENCE</scope>
    <source>
        <strain evidence="4">CH/HNZK/2014</strain>
    </source>
</reference>
<dbReference type="InterPro" id="IPR028243">
    <property type="entry name" value="Paramyxo_P/V_N"/>
</dbReference>
<protein>
    <submittedName>
        <fullName evidence="4">V protein</fullName>
    </submittedName>
</protein>
<organism evidence="4">
    <name type="scientific">Morbillivirus caprinae</name>
    <dbReference type="NCBI Taxonomy" id="3052343"/>
    <lineage>
        <taxon>Viruses</taxon>
        <taxon>Riboviria</taxon>
        <taxon>Orthornavirae</taxon>
        <taxon>Negarnaviricota</taxon>
        <taxon>Haploviricotina</taxon>
        <taxon>Monjiviricetes</taxon>
        <taxon>Mononegavirales</taxon>
        <taxon>Paramyxoviridae</taxon>
        <taxon>Orthoparamyxovirinae</taxon>
        <taxon>Morbillivirus</taxon>
    </lineage>
</organism>
<sequence length="299" mass="32225">MAEEQAYHVNKGLECIKSLKASPPDLSTIRDTIESWREGLSPSGRATPNPDTSEGDHQNINQSCSPAIGPNKVYLSPEDNLGFREITGNDCEAGLGGVQREGSNSQVQRYHVYSHGGEEIEGLEDADSLVVQADPPFANVFNGGEDGSDDSDVDSGPDDPGRGTLYDRGSVAGNGIAGSTDVEKLEGADIQEVLNSQKGKGGRFQGGKTLRVPEIPDVKHSRPSAQSIKKGGHRRELSLIWNGDRVFIDKWCNPNCARVKMGVIRAKCVCGECPQVCEECKDDPGVDTRIWYHSITDSA</sequence>
<feature type="compositionally biased region" description="Acidic residues" evidence="2">
    <location>
        <begin position="146"/>
        <end position="157"/>
    </location>
</feature>
<evidence type="ECO:0000256" key="1">
    <source>
        <dbReference type="ARBA" id="ARBA00022495"/>
    </source>
</evidence>
<dbReference type="Gene3D" id="4.10.80.340">
    <property type="match status" value="1"/>
</dbReference>
<proteinExistence type="predicted"/>
<feature type="region of interest" description="Disordered" evidence="2">
    <location>
        <begin position="139"/>
        <end position="178"/>
    </location>
</feature>
<accession>A0A0B5D7M9</accession>
<feature type="domain" description="Paramyxovirus structural protein P/V N-terminal" evidence="3">
    <location>
        <begin position="4"/>
        <end position="238"/>
    </location>
</feature>